<dbReference type="PRINTS" id="PR00992">
    <property type="entry name" value="ALARACEMASE"/>
</dbReference>
<dbReference type="GO" id="GO:0030632">
    <property type="term" value="P:D-alanine biosynthetic process"/>
    <property type="evidence" value="ECO:0007669"/>
    <property type="project" value="TreeGrafter"/>
</dbReference>
<sequence length="392" mass="41753">VSLLASKTTPGRVTMTTCMSSDFANRAVAQIDLDAFANNIEIVRSSCPEQSYLPIIKANGYGHGLEAIAGVLLATAKQVAQSVNRLEGCAIAALSEAQRLRECGWDHPIVLLPGFVDTAELDECRRLGIDPVIHSPYQLALMLANPSGITRVWLKANTGMNRLGLNAEAWHEALTALSAVPNLAIVAMSHLACADELDSPVTLKQKSQFDSLLADTGAIRKTLAASGGILAWPQTHYDIVRPGIMLYGSSPFADRSAQSLGLLPVMTLKSRLIAINTLNAGDAVGYGGTFVADRPMRIGVVSIGYGDGYPRKAPTDTPVLVETPAGMQRTTLKGRVSMDMITIDVTDLQVEVGASVVLWGDGLPADEIAQHCATIAYELFCQVTARVPRQSS</sequence>
<feature type="binding site" evidence="5">
    <location>
        <position position="338"/>
    </location>
    <ligand>
        <name>substrate</name>
    </ligand>
</feature>
<feature type="binding site" evidence="5">
    <location>
        <position position="162"/>
    </location>
    <ligand>
        <name>substrate</name>
    </ligand>
</feature>
<dbReference type="AlphaFoldDB" id="A0A0R2XRH2"/>
<feature type="domain" description="Alanine racemase C-terminal" evidence="6">
    <location>
        <begin position="265"/>
        <end position="392"/>
    </location>
</feature>
<dbReference type="Pfam" id="PF01168">
    <property type="entry name" value="Ala_racemase_N"/>
    <property type="match status" value="1"/>
</dbReference>
<evidence type="ECO:0000313" key="7">
    <source>
        <dbReference type="EMBL" id="KRP38730.1"/>
    </source>
</evidence>
<dbReference type="GO" id="GO:0008784">
    <property type="term" value="F:alanine racemase activity"/>
    <property type="evidence" value="ECO:0007669"/>
    <property type="project" value="InterPro"/>
</dbReference>
<proteinExistence type="inferred from homology"/>
<evidence type="ECO:0000256" key="3">
    <source>
        <dbReference type="ARBA" id="ARBA00023235"/>
    </source>
</evidence>
<comment type="caution">
    <text evidence="7">The sequence shown here is derived from an EMBL/GenBank/DDBJ whole genome shotgun (WGS) entry which is preliminary data.</text>
</comment>
<accession>A0A0R2XRH2</accession>
<dbReference type="Pfam" id="PF00842">
    <property type="entry name" value="Ala_racemase_C"/>
    <property type="match status" value="1"/>
</dbReference>
<dbReference type="InterPro" id="IPR009006">
    <property type="entry name" value="Ala_racemase/Decarboxylase_C"/>
</dbReference>
<dbReference type="SMART" id="SM01005">
    <property type="entry name" value="Ala_racemase_C"/>
    <property type="match status" value="1"/>
</dbReference>
<dbReference type="EMBL" id="LIDH01000076">
    <property type="protein sequence ID" value="KRP38730.1"/>
    <property type="molecule type" value="Genomic_DNA"/>
</dbReference>
<comment type="cofactor">
    <cofactor evidence="1 4">
        <name>pyridoxal 5'-phosphate</name>
        <dbReference type="ChEBI" id="CHEBI:597326"/>
    </cofactor>
</comment>
<gene>
    <name evidence="7" type="ORF">ABS26_09015</name>
</gene>
<dbReference type="InterPro" id="IPR029066">
    <property type="entry name" value="PLP-binding_barrel"/>
</dbReference>
<evidence type="ECO:0000256" key="4">
    <source>
        <dbReference type="PIRSR" id="PIRSR600821-50"/>
    </source>
</evidence>
<dbReference type="InterPro" id="IPR001608">
    <property type="entry name" value="Ala_racemase_N"/>
</dbReference>
<dbReference type="SUPFAM" id="SSF51419">
    <property type="entry name" value="PLP-binding barrel"/>
    <property type="match status" value="1"/>
</dbReference>
<dbReference type="PANTHER" id="PTHR30511">
    <property type="entry name" value="ALANINE RACEMASE"/>
    <property type="match status" value="1"/>
</dbReference>
<dbReference type="PANTHER" id="PTHR30511:SF0">
    <property type="entry name" value="ALANINE RACEMASE, CATABOLIC-RELATED"/>
    <property type="match status" value="1"/>
</dbReference>
<dbReference type="GO" id="GO:0030170">
    <property type="term" value="F:pyridoxal phosphate binding"/>
    <property type="evidence" value="ECO:0007669"/>
    <property type="project" value="TreeGrafter"/>
</dbReference>
<protein>
    <recommendedName>
        <fullName evidence="6">Alanine racemase C-terminal domain-containing protein</fullName>
    </recommendedName>
</protein>
<dbReference type="NCBIfam" id="TIGR00492">
    <property type="entry name" value="alr"/>
    <property type="match status" value="1"/>
</dbReference>
<dbReference type="SUPFAM" id="SSF50621">
    <property type="entry name" value="Alanine racemase C-terminal domain-like"/>
    <property type="match status" value="1"/>
</dbReference>
<evidence type="ECO:0000259" key="6">
    <source>
        <dbReference type="SMART" id="SM01005"/>
    </source>
</evidence>
<keyword evidence="3" id="KW-0413">Isomerase</keyword>
<evidence type="ECO:0000313" key="8">
    <source>
        <dbReference type="Proteomes" id="UP000052124"/>
    </source>
</evidence>
<keyword evidence="2 4" id="KW-0663">Pyridoxal phosphate</keyword>
<dbReference type="Gene3D" id="2.40.37.10">
    <property type="entry name" value="Lyase, Ornithine Decarboxylase, Chain A, domain 1"/>
    <property type="match status" value="1"/>
</dbReference>
<dbReference type="Proteomes" id="UP000052124">
    <property type="component" value="Unassembled WGS sequence"/>
</dbReference>
<evidence type="ECO:0000256" key="1">
    <source>
        <dbReference type="ARBA" id="ARBA00001933"/>
    </source>
</evidence>
<organism evidence="7 8">
    <name type="scientific">OM182 bacterium BACL3 MAG-120531-bin86</name>
    <dbReference type="NCBI Taxonomy" id="1655628"/>
    <lineage>
        <taxon>Bacteria</taxon>
        <taxon>Pseudomonadati</taxon>
        <taxon>Pseudomonadota</taxon>
        <taxon>Gammaproteobacteria</taxon>
        <taxon>OMG group</taxon>
        <taxon>OM182 clade</taxon>
    </lineage>
</organism>
<dbReference type="Gene3D" id="3.20.20.10">
    <property type="entry name" value="Alanine racemase"/>
    <property type="match status" value="1"/>
</dbReference>
<evidence type="ECO:0000256" key="2">
    <source>
        <dbReference type="ARBA" id="ARBA00022898"/>
    </source>
</evidence>
<feature type="modified residue" description="N6-(pyridoxal phosphate)lysine" evidence="4">
    <location>
        <position position="57"/>
    </location>
</feature>
<feature type="non-terminal residue" evidence="7">
    <location>
        <position position="1"/>
    </location>
</feature>
<evidence type="ECO:0000256" key="5">
    <source>
        <dbReference type="PIRSR" id="PIRSR600821-52"/>
    </source>
</evidence>
<dbReference type="GO" id="GO:0005829">
    <property type="term" value="C:cytosol"/>
    <property type="evidence" value="ECO:0007669"/>
    <property type="project" value="TreeGrafter"/>
</dbReference>
<reference evidence="7 8" key="1">
    <citation type="submission" date="2015-10" db="EMBL/GenBank/DDBJ databases">
        <title>Metagenome-Assembled Genomes uncover a global brackish microbiome.</title>
        <authorList>
            <person name="Hugerth L.W."/>
            <person name="Larsson J."/>
            <person name="Alneberg J."/>
            <person name="Lindh M.V."/>
            <person name="Legrand C."/>
            <person name="Pinhassi J."/>
            <person name="Andersson A.F."/>
        </authorList>
    </citation>
    <scope>NUCLEOTIDE SEQUENCE [LARGE SCALE GENOMIC DNA]</scope>
    <source>
        <strain evidence="7">BACL3 MAG-120531-bin86</strain>
    </source>
</reference>
<dbReference type="InterPro" id="IPR011079">
    <property type="entry name" value="Ala_racemase_C"/>
</dbReference>
<dbReference type="InterPro" id="IPR000821">
    <property type="entry name" value="Ala_racemase"/>
</dbReference>
<dbReference type="HAMAP" id="MF_01201">
    <property type="entry name" value="Ala_racemase"/>
    <property type="match status" value="1"/>
</dbReference>
<name>A0A0R2XRH2_9GAMM</name>